<comment type="caution">
    <text evidence="1">The sequence shown here is derived from an EMBL/GenBank/DDBJ whole genome shotgun (WGS) entry which is preliminary data.</text>
</comment>
<name>A0A2P2DII2_9LEPT</name>
<proteinExistence type="predicted"/>
<dbReference type="EMBL" id="BFAZ01000013">
    <property type="protein sequence ID" value="GBF44473.1"/>
    <property type="molecule type" value="Genomic_DNA"/>
</dbReference>
<dbReference type="AlphaFoldDB" id="A0A2P2DII2"/>
<reference evidence="2" key="1">
    <citation type="journal article" date="2019" name="Microbiol. Immunol.">
        <title>Molecular and phenotypic characterization of Leptospira johnsonii sp. nov., Leptospira ellinghausenii sp. nov. and Leptospira ryugenii sp. nov. isolated from soil and water in Japan.</title>
        <authorList>
            <person name="Masuzawa T."/>
            <person name="Saito M."/>
            <person name="Nakao R."/>
            <person name="Nikaido Y."/>
            <person name="Matsumoto M."/>
            <person name="Ogawa M."/>
            <person name="Yokoyama M."/>
            <person name="Hidaka Y."/>
            <person name="Tomita J."/>
            <person name="Sakakibara K."/>
            <person name="Suzuki K."/>
            <person name="Yasuda S."/>
            <person name="Sato H."/>
            <person name="Yamaguchi M."/>
            <person name="Yoshida S.I."/>
            <person name="Koizumi N."/>
            <person name="Kawamura Y."/>
        </authorList>
    </citation>
    <scope>NUCLEOTIDE SEQUENCE [LARGE SCALE GENOMIC DNA]</scope>
    <source>
        <strain evidence="2">E18</strain>
    </source>
</reference>
<organism evidence="1 2">
    <name type="scientific">Leptospira ellinghausenii</name>
    <dbReference type="NCBI Taxonomy" id="1917822"/>
    <lineage>
        <taxon>Bacteria</taxon>
        <taxon>Pseudomonadati</taxon>
        <taxon>Spirochaetota</taxon>
        <taxon>Spirochaetia</taxon>
        <taxon>Leptospirales</taxon>
        <taxon>Leptospiraceae</taxon>
        <taxon>Leptospira</taxon>
    </lineage>
</organism>
<gene>
    <name evidence="1" type="ORF">LPTSP2_37760</name>
</gene>
<accession>A0A2P2DII2</accession>
<evidence type="ECO:0000313" key="2">
    <source>
        <dbReference type="Proteomes" id="UP000245206"/>
    </source>
</evidence>
<dbReference type="Proteomes" id="UP000245206">
    <property type="component" value="Unassembled WGS sequence"/>
</dbReference>
<keyword evidence="2" id="KW-1185">Reference proteome</keyword>
<sequence>MKDGEITSPFAKDKETDKKVCAVIYLYCDEQFRQCVNPPENQDFCSRTYQNRNNTVRGCILN</sequence>
<protein>
    <submittedName>
        <fullName evidence="1">Uncharacterized protein</fullName>
    </submittedName>
</protein>
<evidence type="ECO:0000313" key="1">
    <source>
        <dbReference type="EMBL" id="GBF44473.1"/>
    </source>
</evidence>